<accession>F7YXL5</accession>
<name>F7YXL5_9THEM</name>
<dbReference type="EMBL" id="CP002351">
    <property type="protein sequence ID" value="AEH50656.1"/>
    <property type="molecule type" value="Genomic_DNA"/>
</dbReference>
<dbReference type="RefSeq" id="WP_013931879.1">
    <property type="nucleotide sequence ID" value="NC_015707.1"/>
</dbReference>
<evidence type="ECO:0008006" key="4">
    <source>
        <dbReference type="Google" id="ProtNLM"/>
    </source>
</evidence>
<feature type="transmembrane region" description="Helical" evidence="1">
    <location>
        <begin position="6"/>
        <end position="27"/>
    </location>
</feature>
<organism evidence="2 3">
    <name type="scientific">Pseudothermotoga thermarum DSM 5069</name>
    <dbReference type="NCBI Taxonomy" id="688269"/>
    <lineage>
        <taxon>Bacteria</taxon>
        <taxon>Thermotogati</taxon>
        <taxon>Thermotogota</taxon>
        <taxon>Thermotogae</taxon>
        <taxon>Thermotogales</taxon>
        <taxon>Thermotogaceae</taxon>
        <taxon>Pseudothermotoga</taxon>
    </lineage>
</organism>
<evidence type="ECO:0000256" key="1">
    <source>
        <dbReference type="SAM" id="Phobius"/>
    </source>
</evidence>
<dbReference type="PATRIC" id="fig|688269.3.peg.588"/>
<gene>
    <name evidence="2" type="ORF">Theth_0567</name>
</gene>
<proteinExistence type="predicted"/>
<dbReference type="Proteomes" id="UP000006804">
    <property type="component" value="Chromosome"/>
</dbReference>
<dbReference type="OrthoDB" id="48714at2"/>
<keyword evidence="1" id="KW-0472">Membrane</keyword>
<keyword evidence="1" id="KW-1133">Transmembrane helix</keyword>
<evidence type="ECO:0000313" key="3">
    <source>
        <dbReference type="Proteomes" id="UP000006804"/>
    </source>
</evidence>
<dbReference type="KEGG" id="tta:Theth_0567"/>
<keyword evidence="1" id="KW-0812">Transmembrane</keyword>
<dbReference type="AlphaFoldDB" id="F7YXL5"/>
<dbReference type="HOGENOM" id="CLU_2261385_0_0_0"/>
<dbReference type="STRING" id="688269.Theth_0567"/>
<evidence type="ECO:0000313" key="2">
    <source>
        <dbReference type="EMBL" id="AEH50656.1"/>
    </source>
</evidence>
<protein>
    <recommendedName>
        <fullName evidence="4">Prepilin-type N-terminal cleavage/methylation domain-containing protein</fullName>
    </recommendedName>
</protein>
<sequence length="103" mass="11647" precursor="true">MKGFTVVELVTAMIVLFFAILIIFATVDQAISAFTKANQTFYSTVRYFFEVTSNFAGQPSGEAIGTLSEVLGYQPVGAYRFFDEIEIRKVQDNYVYTLKDLIF</sequence>
<reference evidence="2 3" key="1">
    <citation type="submission" date="2010-11" db="EMBL/GenBank/DDBJ databases">
        <title>The complete genome of Thermotoga thermarum DSM 5069.</title>
        <authorList>
            <consortium name="US DOE Joint Genome Institute (JGI-PGF)"/>
            <person name="Lucas S."/>
            <person name="Copeland A."/>
            <person name="Lapidus A."/>
            <person name="Bruce D."/>
            <person name="Goodwin L."/>
            <person name="Pitluck S."/>
            <person name="Kyrpides N."/>
            <person name="Mavromatis K."/>
            <person name="Ivanova N."/>
            <person name="Zeytun A."/>
            <person name="Brettin T."/>
            <person name="Detter J.C."/>
            <person name="Tapia R."/>
            <person name="Han C."/>
            <person name="Land M."/>
            <person name="Hauser L."/>
            <person name="Markowitz V."/>
            <person name="Cheng J.-F."/>
            <person name="Hugenholtz P."/>
            <person name="Woyke T."/>
            <person name="Wu D."/>
            <person name="Spring S."/>
            <person name="Schroeder M."/>
            <person name="Brambilla E."/>
            <person name="Klenk H.-P."/>
            <person name="Eisen J.A."/>
        </authorList>
    </citation>
    <scope>NUCLEOTIDE SEQUENCE [LARGE SCALE GENOMIC DNA]</scope>
    <source>
        <strain evidence="2 3">DSM 5069</strain>
    </source>
</reference>
<keyword evidence="3" id="KW-1185">Reference proteome</keyword>